<dbReference type="GO" id="GO:0003827">
    <property type="term" value="F:alpha-1,3-mannosylglycoprotein 2-beta-N-acetylglucosaminyltransferase activity"/>
    <property type="evidence" value="ECO:0007669"/>
    <property type="project" value="UniProtKB-UniRule"/>
</dbReference>
<evidence type="ECO:0000313" key="18">
    <source>
        <dbReference type="Proteomes" id="UP000001876"/>
    </source>
</evidence>
<evidence type="ECO:0000256" key="9">
    <source>
        <dbReference type="ARBA" id="ARBA00022989"/>
    </source>
</evidence>
<organism evidence="18">
    <name type="scientific">Micromonas pusilla (strain CCMP1545)</name>
    <name type="common">Picoplanktonic green alga</name>
    <dbReference type="NCBI Taxonomy" id="564608"/>
    <lineage>
        <taxon>Eukaryota</taxon>
        <taxon>Viridiplantae</taxon>
        <taxon>Chlorophyta</taxon>
        <taxon>Mamiellophyceae</taxon>
        <taxon>Mamiellales</taxon>
        <taxon>Mamiellaceae</taxon>
        <taxon>Micromonas</taxon>
    </lineage>
</organism>
<keyword evidence="18" id="KW-1185">Reference proteome</keyword>
<feature type="non-terminal residue" evidence="17">
    <location>
        <position position="1"/>
    </location>
</feature>
<dbReference type="EC" id="2.4.1.101" evidence="13 16"/>
<evidence type="ECO:0000256" key="4">
    <source>
        <dbReference type="ARBA" id="ARBA00022676"/>
    </source>
</evidence>
<dbReference type="GO" id="GO:0030145">
    <property type="term" value="F:manganese ion binding"/>
    <property type="evidence" value="ECO:0007669"/>
    <property type="project" value="UniProtKB-UniRule"/>
</dbReference>
<comment type="function">
    <text evidence="16">Initiates complex N-linked carbohydrate formation. Essential for the conversion of high-mannose to hybrid and complex N-glycans.</text>
</comment>
<keyword evidence="8 16" id="KW-0735">Signal-anchor</keyword>
<dbReference type="UniPathway" id="UPA00378"/>
<dbReference type="PANTHER" id="PTHR10468:SF0">
    <property type="entry name" value="ALPHA-1,3-MANNOSYL-GLYCOPROTEIN 2-BETA-N-ACETYLGLUCOSAMINYLTRANSFERASE"/>
    <property type="match status" value="1"/>
</dbReference>
<reference evidence="17 18" key="1">
    <citation type="journal article" date="2009" name="Science">
        <title>Green evolution and dynamic adaptations revealed by genomes of the marine picoeukaryotes Micromonas.</title>
        <authorList>
            <person name="Worden A.Z."/>
            <person name="Lee J.H."/>
            <person name="Mock T."/>
            <person name="Rouze P."/>
            <person name="Simmons M.P."/>
            <person name="Aerts A.L."/>
            <person name="Allen A.E."/>
            <person name="Cuvelier M.L."/>
            <person name="Derelle E."/>
            <person name="Everett M.V."/>
            <person name="Foulon E."/>
            <person name="Grimwood J."/>
            <person name="Gundlach H."/>
            <person name="Henrissat B."/>
            <person name="Napoli C."/>
            <person name="McDonald S.M."/>
            <person name="Parker M.S."/>
            <person name="Rombauts S."/>
            <person name="Salamov A."/>
            <person name="Von Dassow P."/>
            <person name="Badger J.H."/>
            <person name="Coutinho P.M."/>
            <person name="Demir E."/>
            <person name="Dubchak I."/>
            <person name="Gentemann C."/>
            <person name="Eikrem W."/>
            <person name="Gready J.E."/>
            <person name="John U."/>
            <person name="Lanier W."/>
            <person name="Lindquist E.A."/>
            <person name="Lucas S."/>
            <person name="Mayer K.F."/>
            <person name="Moreau H."/>
            <person name="Not F."/>
            <person name="Otillar R."/>
            <person name="Panaud O."/>
            <person name="Pangilinan J."/>
            <person name="Paulsen I."/>
            <person name="Piegu B."/>
            <person name="Poliakov A."/>
            <person name="Robbens S."/>
            <person name="Schmutz J."/>
            <person name="Toulza E."/>
            <person name="Wyss T."/>
            <person name="Zelensky A."/>
            <person name="Zhou K."/>
            <person name="Armbrust E.V."/>
            <person name="Bhattacharya D."/>
            <person name="Goodenough U.W."/>
            <person name="Van de Peer Y."/>
            <person name="Grigoriev I.V."/>
        </authorList>
    </citation>
    <scope>NUCLEOTIDE SEQUENCE [LARGE SCALE GENOMIC DNA]</scope>
    <source>
        <strain evidence="17 18">CCMP1545</strain>
    </source>
</reference>
<keyword evidence="9" id="KW-1133">Transmembrane helix</keyword>
<feature type="non-terminal residue" evidence="17">
    <location>
        <position position="106"/>
    </location>
</feature>
<evidence type="ECO:0000313" key="17">
    <source>
        <dbReference type="EMBL" id="EEH60684.1"/>
    </source>
</evidence>
<dbReference type="GeneID" id="9680637"/>
<evidence type="ECO:0000256" key="16">
    <source>
        <dbReference type="RuleBase" id="RU368119"/>
    </source>
</evidence>
<gene>
    <name evidence="17" type="ORF">MICPUCDRAFT_12696</name>
</gene>
<proteinExistence type="inferred from homology"/>
<dbReference type="InterPro" id="IPR029044">
    <property type="entry name" value="Nucleotide-diphossugar_trans"/>
</dbReference>
<evidence type="ECO:0000256" key="6">
    <source>
        <dbReference type="ARBA" id="ARBA00022692"/>
    </source>
</evidence>
<keyword evidence="10 16" id="KW-0333">Golgi apparatus</keyword>
<evidence type="ECO:0000256" key="14">
    <source>
        <dbReference type="ARBA" id="ARBA00041712"/>
    </source>
</evidence>
<dbReference type="SUPFAM" id="SSF53448">
    <property type="entry name" value="Nucleotide-diphospho-sugar transferases"/>
    <property type="match status" value="1"/>
</dbReference>
<dbReference type="InterPro" id="IPR004139">
    <property type="entry name" value="Glyco_trans_13"/>
</dbReference>
<dbReference type="OMA" id="LWCVSSW"/>
<dbReference type="InterPro" id="IPR052261">
    <property type="entry name" value="Glycosyltransferase_13"/>
</dbReference>
<evidence type="ECO:0000256" key="8">
    <source>
        <dbReference type="ARBA" id="ARBA00022968"/>
    </source>
</evidence>
<comment type="subcellular location">
    <subcellularLocation>
        <location evidence="1 16">Golgi apparatus membrane</location>
        <topology evidence="1 16">Single-pass type II membrane protein</topology>
    </subcellularLocation>
</comment>
<sequence length="106" mass="12298">AHAHLAQHYKWAIDRVFEEGRGHTHVIVVEDDMVFSADFVHLFTSAAGLLAEDPTLWCVSSWNDNGARGHGEDPRALFRTSFFPGLGWMMRRELWEELSPKWPRRH</sequence>
<dbReference type="Gene3D" id="3.90.550.10">
    <property type="entry name" value="Spore Coat Polysaccharide Biosynthesis Protein SpsA, Chain A"/>
    <property type="match status" value="1"/>
</dbReference>
<evidence type="ECO:0000256" key="11">
    <source>
        <dbReference type="ARBA" id="ARBA00023136"/>
    </source>
</evidence>
<accession>C1MH49</accession>
<dbReference type="GO" id="GO:0000139">
    <property type="term" value="C:Golgi membrane"/>
    <property type="evidence" value="ECO:0007669"/>
    <property type="project" value="UniProtKB-SubCell"/>
</dbReference>
<dbReference type="Proteomes" id="UP000001876">
    <property type="component" value="Unassembled WGS sequence"/>
</dbReference>
<dbReference type="PANTHER" id="PTHR10468">
    <property type="entry name" value="PROTEIN O-LINKED-MANNOSE BETA-1,2-N-ACETYLGLUCOSAMINYLTRANSFERASE 1/ALPHA-1,3-MANNOSYL-GLYCOPROTEIN 2-BETA-N-ACETYLGLUCOSAMINYLTRANSFERASE"/>
    <property type="match status" value="1"/>
</dbReference>
<keyword evidence="7 16" id="KW-0479">Metal-binding</keyword>
<evidence type="ECO:0000256" key="5">
    <source>
        <dbReference type="ARBA" id="ARBA00022679"/>
    </source>
</evidence>
<evidence type="ECO:0000256" key="1">
    <source>
        <dbReference type="ARBA" id="ARBA00004323"/>
    </source>
</evidence>
<dbReference type="AlphaFoldDB" id="C1MH49"/>
<comment type="cofactor">
    <cofactor evidence="16">
        <name>Mn(2+)</name>
        <dbReference type="ChEBI" id="CHEBI:29035"/>
    </cofactor>
    <text evidence="16">The cofactor is mostly bound to the substrate.</text>
</comment>
<dbReference type="KEGG" id="mpp:MICPUCDRAFT_12696"/>
<evidence type="ECO:0000256" key="3">
    <source>
        <dbReference type="ARBA" id="ARBA00006492"/>
    </source>
</evidence>
<dbReference type="OrthoDB" id="440755at2759"/>
<evidence type="ECO:0000256" key="15">
    <source>
        <dbReference type="ARBA" id="ARBA00049421"/>
    </source>
</evidence>
<keyword evidence="12 16" id="KW-0464">Manganese</keyword>
<evidence type="ECO:0000256" key="13">
    <source>
        <dbReference type="ARBA" id="ARBA00038949"/>
    </source>
</evidence>
<dbReference type="eggNOG" id="KOG1413">
    <property type="taxonomic scope" value="Eukaryota"/>
</dbReference>
<evidence type="ECO:0000256" key="7">
    <source>
        <dbReference type="ARBA" id="ARBA00022723"/>
    </source>
</evidence>
<dbReference type="RefSeq" id="XP_003055432.1">
    <property type="nucleotide sequence ID" value="XM_003055386.1"/>
</dbReference>
<keyword evidence="11" id="KW-0472">Membrane</keyword>
<keyword evidence="6" id="KW-0812">Transmembrane</keyword>
<comment type="similarity">
    <text evidence="3 16">Belongs to the glycosyltransferase 13 family.</text>
</comment>
<evidence type="ECO:0000256" key="2">
    <source>
        <dbReference type="ARBA" id="ARBA00004922"/>
    </source>
</evidence>
<comment type="pathway">
    <text evidence="2 16">Protein modification; protein glycosylation.</text>
</comment>
<name>C1MH49_MICPC</name>
<protein>
    <recommendedName>
        <fullName evidence="13 16">Alpha-1,3-mannosyl-glycoprotein 2-beta-N-acetylglucosaminyltransferase</fullName>
        <shortName evidence="16">GNT-I</shortName>
        <shortName evidence="16">GlcNAc-T I</shortName>
        <ecNumber evidence="13 16">2.4.1.101</ecNumber>
    </recommendedName>
    <alternativeName>
        <fullName evidence="14 16">N-glycosyl-oligosaccharide-glycoprotein N-acetylglucosaminyltransferase I</fullName>
    </alternativeName>
</protein>
<dbReference type="Pfam" id="PF03071">
    <property type="entry name" value="GNT-I"/>
    <property type="match status" value="1"/>
</dbReference>
<keyword evidence="5 17" id="KW-0808">Transferase</keyword>
<comment type="catalytic activity">
    <reaction evidence="15 16">
        <text>N(4)-(alpha-D-Man-(1-&gt;3)-[alpha-D-Man-(1-&gt;3)-[alpha-D-Man-(1-&gt;6)]-alpha-D-Man-(1-&gt;6)]-beta-D-Man-(1-&gt;4)-beta-D-GlcNAc-(1-&gt;4)-beta-D-GlcNAc)-L-asparaginyl-[protein] (N-glucan mannose isomer 5A1,2) + UDP-N-acetyl-alpha-D-glucosamine = N(4)-{beta-D-GlcNAc-(1-&gt;2)-alpha-D-Man-(1-&gt;3)-[alpha-D-Man-(1-&gt;3)-[alpha-D-Man-(1-&gt;6)]-alpha-D-Man-(1-&gt;6)]-beta-D-Man-(1-&gt;4)-beta-D-GlcNAc-(1-&gt;4)-beta-D-GlcNAc}-L-asparaginyl-[protein] + UDP + H(+)</text>
        <dbReference type="Rhea" id="RHEA:11456"/>
        <dbReference type="Rhea" id="RHEA-COMP:14367"/>
        <dbReference type="Rhea" id="RHEA-COMP:14368"/>
        <dbReference type="ChEBI" id="CHEBI:15378"/>
        <dbReference type="ChEBI" id="CHEBI:57705"/>
        <dbReference type="ChEBI" id="CHEBI:58223"/>
        <dbReference type="ChEBI" id="CHEBI:59087"/>
        <dbReference type="ChEBI" id="CHEBI:60625"/>
        <dbReference type="EC" id="2.4.1.101"/>
    </reaction>
</comment>
<dbReference type="EMBL" id="GG663735">
    <property type="protein sequence ID" value="EEH60684.1"/>
    <property type="molecule type" value="Genomic_DNA"/>
</dbReference>
<keyword evidence="4 16" id="KW-0328">Glycosyltransferase</keyword>
<evidence type="ECO:0000256" key="10">
    <source>
        <dbReference type="ARBA" id="ARBA00023034"/>
    </source>
</evidence>
<evidence type="ECO:0000256" key="12">
    <source>
        <dbReference type="ARBA" id="ARBA00023211"/>
    </source>
</evidence>